<dbReference type="EnsemblPlants" id="AUR62039616-RA">
    <property type="protein sequence ID" value="AUR62039616-RA:cds"/>
    <property type="gene ID" value="AUR62039616"/>
</dbReference>
<keyword evidence="2" id="KW-1185">Reference proteome</keyword>
<protein>
    <recommendedName>
        <fullName evidence="3">RNase H type-1 domain-containing protein</fullName>
    </recommendedName>
</protein>
<sequence length="218" mass="24778">MTNYPLKSVLRKPDLTRRLGKWSISLSTMDIEYQPRREIKSQALGDFVADFSPDLQVIADKEVEEINNIQKKGKWILDYLLIVSQMIGDFAAKDSKMTAYLNVAKEKAKYFNPFTISQIPRDQNAQADALANLASALNKTTFTNIPLVHLQKPSVSTKEILPVDDVNDDDDWTKPIVDYLTKDILPNDKEDSRKLKYKASRYHIVDGVLFHKSTSGLS</sequence>
<evidence type="ECO:0000313" key="2">
    <source>
        <dbReference type="Proteomes" id="UP000596660"/>
    </source>
</evidence>
<dbReference type="Proteomes" id="UP000596660">
    <property type="component" value="Unplaced"/>
</dbReference>
<reference evidence="1" key="2">
    <citation type="submission" date="2021-03" db="UniProtKB">
        <authorList>
            <consortium name="EnsemblPlants"/>
        </authorList>
    </citation>
    <scope>IDENTIFICATION</scope>
</reference>
<name>A0A803N314_CHEQI</name>
<evidence type="ECO:0000313" key="1">
    <source>
        <dbReference type="EnsemblPlants" id="AUR62039616-RA:cds"/>
    </source>
</evidence>
<evidence type="ECO:0008006" key="3">
    <source>
        <dbReference type="Google" id="ProtNLM"/>
    </source>
</evidence>
<proteinExistence type="predicted"/>
<accession>A0A803N314</accession>
<reference evidence="1" key="1">
    <citation type="journal article" date="2017" name="Nature">
        <title>The genome of Chenopodium quinoa.</title>
        <authorList>
            <person name="Jarvis D.E."/>
            <person name="Ho Y.S."/>
            <person name="Lightfoot D.J."/>
            <person name="Schmoeckel S.M."/>
            <person name="Li B."/>
            <person name="Borm T.J.A."/>
            <person name="Ohyanagi H."/>
            <person name="Mineta K."/>
            <person name="Michell C.T."/>
            <person name="Saber N."/>
            <person name="Kharbatia N.M."/>
            <person name="Rupper R.R."/>
            <person name="Sharp A.R."/>
            <person name="Dally N."/>
            <person name="Boughton B.A."/>
            <person name="Woo Y.H."/>
            <person name="Gao G."/>
            <person name="Schijlen E.G.W.M."/>
            <person name="Guo X."/>
            <person name="Momin A.A."/>
            <person name="Negrao S."/>
            <person name="Al-Babili S."/>
            <person name="Gehring C."/>
            <person name="Roessner U."/>
            <person name="Jung C."/>
            <person name="Murphy K."/>
            <person name="Arold S.T."/>
            <person name="Gojobori T."/>
            <person name="van der Linden C.G."/>
            <person name="van Loo E.N."/>
            <person name="Jellen E.N."/>
            <person name="Maughan P.J."/>
            <person name="Tester M."/>
        </authorList>
    </citation>
    <scope>NUCLEOTIDE SEQUENCE [LARGE SCALE GENOMIC DNA]</scope>
    <source>
        <strain evidence="1">cv. PI 614886</strain>
    </source>
</reference>
<dbReference type="GO" id="GO:0003676">
    <property type="term" value="F:nucleic acid binding"/>
    <property type="evidence" value="ECO:0007669"/>
    <property type="project" value="InterPro"/>
</dbReference>
<organism evidence="1 2">
    <name type="scientific">Chenopodium quinoa</name>
    <name type="common">Quinoa</name>
    <dbReference type="NCBI Taxonomy" id="63459"/>
    <lineage>
        <taxon>Eukaryota</taxon>
        <taxon>Viridiplantae</taxon>
        <taxon>Streptophyta</taxon>
        <taxon>Embryophyta</taxon>
        <taxon>Tracheophyta</taxon>
        <taxon>Spermatophyta</taxon>
        <taxon>Magnoliopsida</taxon>
        <taxon>eudicotyledons</taxon>
        <taxon>Gunneridae</taxon>
        <taxon>Pentapetalae</taxon>
        <taxon>Caryophyllales</taxon>
        <taxon>Chenopodiaceae</taxon>
        <taxon>Chenopodioideae</taxon>
        <taxon>Atripliceae</taxon>
        <taxon>Chenopodium</taxon>
    </lineage>
</organism>
<dbReference type="AlphaFoldDB" id="A0A803N314"/>
<dbReference type="Gene3D" id="3.30.420.10">
    <property type="entry name" value="Ribonuclease H-like superfamily/Ribonuclease H"/>
    <property type="match status" value="1"/>
</dbReference>
<dbReference type="PANTHER" id="PTHR48475:SF2">
    <property type="entry name" value="RIBONUCLEASE H"/>
    <property type="match status" value="1"/>
</dbReference>
<dbReference type="OMA" id="MVLAHQV"/>
<dbReference type="PANTHER" id="PTHR48475">
    <property type="entry name" value="RIBONUCLEASE H"/>
    <property type="match status" value="1"/>
</dbReference>
<dbReference type="InterPro" id="IPR036397">
    <property type="entry name" value="RNaseH_sf"/>
</dbReference>
<dbReference type="Gramene" id="AUR62039616-RA">
    <property type="protein sequence ID" value="AUR62039616-RA:cds"/>
    <property type="gene ID" value="AUR62039616"/>
</dbReference>